<evidence type="ECO:0000256" key="3">
    <source>
        <dbReference type="ARBA" id="ARBA00022723"/>
    </source>
</evidence>
<feature type="domain" description="Core" evidence="10">
    <location>
        <begin position="29"/>
        <end position="128"/>
    </location>
</feature>
<evidence type="ECO:0000256" key="5">
    <source>
        <dbReference type="ARBA" id="ARBA00023128"/>
    </source>
</evidence>
<evidence type="ECO:0000259" key="10">
    <source>
        <dbReference type="Pfam" id="PF01521"/>
    </source>
</evidence>
<protein>
    <recommendedName>
        <fullName evidence="7">Iron-sulfur cluster assembly 2 homolog, mitochondrial</fullName>
    </recommendedName>
    <alternativeName>
        <fullName evidence="8">HESB-like domain-containing protein 1</fullName>
    </alternativeName>
</protein>
<keyword evidence="3" id="KW-0479">Metal-binding</keyword>
<accession>A0A0N5A539</accession>
<comment type="subunit">
    <text evidence="9">Heterotetramer; forms a dimer of dimers with IBA57. Interacts with [2Fe-2S]-ISCA2 forming the heterodimer [2Fe- 2S]-ISCA2-IBA57 complex; [2Fe-2S] cluster binding is absolutely required to promote the complex formation.</text>
</comment>
<dbReference type="FunFam" id="2.60.300.12:FF:000006">
    <property type="entry name" value="Iron-sulfur cluster assembly 2 mitochondrial"/>
    <property type="match status" value="1"/>
</dbReference>
<dbReference type="Proteomes" id="UP000038045">
    <property type="component" value="Unplaced"/>
</dbReference>
<evidence type="ECO:0000313" key="12">
    <source>
        <dbReference type="WBParaSite" id="PTRK_0001682300.1"/>
    </source>
</evidence>
<organism evidence="11 12">
    <name type="scientific">Parastrongyloides trichosuri</name>
    <name type="common">Possum-specific nematode worm</name>
    <dbReference type="NCBI Taxonomy" id="131310"/>
    <lineage>
        <taxon>Eukaryota</taxon>
        <taxon>Metazoa</taxon>
        <taxon>Ecdysozoa</taxon>
        <taxon>Nematoda</taxon>
        <taxon>Chromadorea</taxon>
        <taxon>Rhabditida</taxon>
        <taxon>Tylenchina</taxon>
        <taxon>Panagrolaimomorpha</taxon>
        <taxon>Strongyloidoidea</taxon>
        <taxon>Strongyloididae</taxon>
        <taxon>Parastrongyloides</taxon>
    </lineage>
</organism>
<comment type="similarity">
    <text evidence="2">Belongs to the HesB/IscA family.</text>
</comment>
<dbReference type="InterPro" id="IPR016092">
    <property type="entry name" value="ATAP"/>
</dbReference>
<dbReference type="GO" id="GO:0051537">
    <property type="term" value="F:2 iron, 2 sulfur cluster binding"/>
    <property type="evidence" value="ECO:0007669"/>
    <property type="project" value="TreeGrafter"/>
</dbReference>
<evidence type="ECO:0000256" key="2">
    <source>
        <dbReference type="ARBA" id="ARBA00006718"/>
    </source>
</evidence>
<dbReference type="GO" id="GO:0005506">
    <property type="term" value="F:iron ion binding"/>
    <property type="evidence" value="ECO:0007669"/>
    <property type="project" value="TreeGrafter"/>
</dbReference>
<name>A0A0N5A539_PARTI</name>
<dbReference type="GO" id="GO:0051539">
    <property type="term" value="F:4 iron, 4 sulfur cluster binding"/>
    <property type="evidence" value="ECO:0007669"/>
    <property type="project" value="TreeGrafter"/>
</dbReference>
<dbReference type="GO" id="GO:0120510">
    <property type="term" value="C:mitochondrial [4Fe-4S] assembly complex"/>
    <property type="evidence" value="ECO:0007669"/>
    <property type="project" value="UniProtKB-ARBA"/>
</dbReference>
<reference evidence="12" key="1">
    <citation type="submission" date="2017-02" db="UniProtKB">
        <authorList>
            <consortium name="WormBaseParasite"/>
        </authorList>
    </citation>
    <scope>IDENTIFICATION</scope>
</reference>
<dbReference type="STRING" id="131310.A0A0N5A539"/>
<evidence type="ECO:0000256" key="4">
    <source>
        <dbReference type="ARBA" id="ARBA00023004"/>
    </source>
</evidence>
<keyword evidence="11" id="KW-1185">Reference proteome</keyword>
<proteinExistence type="inferred from homology"/>
<evidence type="ECO:0000256" key="6">
    <source>
        <dbReference type="ARBA" id="ARBA00057540"/>
    </source>
</evidence>
<evidence type="ECO:0000256" key="9">
    <source>
        <dbReference type="ARBA" id="ARBA00093471"/>
    </source>
</evidence>
<evidence type="ECO:0000313" key="11">
    <source>
        <dbReference type="Proteomes" id="UP000038045"/>
    </source>
</evidence>
<evidence type="ECO:0000256" key="8">
    <source>
        <dbReference type="ARBA" id="ARBA00077082"/>
    </source>
</evidence>
<dbReference type="PANTHER" id="PTHR43011">
    <property type="entry name" value="IRON-SULFUR CLUSTER ASSEMBLY 2 HOMOLOG, MITOCHONDRIAL"/>
    <property type="match status" value="1"/>
</dbReference>
<dbReference type="Gene3D" id="2.60.300.12">
    <property type="entry name" value="HesB-like domain"/>
    <property type="match status" value="1"/>
</dbReference>
<keyword evidence="5" id="KW-0496">Mitochondrion</keyword>
<comment type="subcellular location">
    <subcellularLocation>
        <location evidence="1">Mitochondrion</location>
    </subcellularLocation>
</comment>
<dbReference type="GO" id="GO:0016226">
    <property type="term" value="P:iron-sulfur cluster assembly"/>
    <property type="evidence" value="ECO:0007669"/>
    <property type="project" value="InterPro"/>
</dbReference>
<dbReference type="AlphaFoldDB" id="A0A0N5A539"/>
<dbReference type="Pfam" id="PF01521">
    <property type="entry name" value="Fe-S_biosyn"/>
    <property type="match status" value="1"/>
</dbReference>
<evidence type="ECO:0000256" key="1">
    <source>
        <dbReference type="ARBA" id="ARBA00004173"/>
    </source>
</evidence>
<dbReference type="InterPro" id="IPR000361">
    <property type="entry name" value="ATAP_core_dom"/>
</dbReference>
<dbReference type="InterPro" id="IPR035903">
    <property type="entry name" value="HesB-like_dom_sf"/>
</dbReference>
<evidence type="ECO:0000256" key="7">
    <source>
        <dbReference type="ARBA" id="ARBA00073313"/>
    </source>
</evidence>
<dbReference type="WBParaSite" id="PTRK_0001682300.1">
    <property type="protein sequence ID" value="PTRK_0001682300.1"/>
    <property type="gene ID" value="PTRK_0001682300"/>
</dbReference>
<dbReference type="SUPFAM" id="SSF89360">
    <property type="entry name" value="HesB-like domain"/>
    <property type="match status" value="1"/>
</dbReference>
<dbReference type="PANTHER" id="PTHR43011:SF1">
    <property type="entry name" value="IRON-SULFUR CLUSTER ASSEMBLY 2 HOMOLOG, MITOCHONDRIAL"/>
    <property type="match status" value="1"/>
</dbReference>
<comment type="function">
    <text evidence="6">Involved in the maturation of mitochondrial 4Fe-4S proteins functioning late in the iron-sulfur cluster assembly pathway. May be involved in the binding of an intermediate of Fe/S cluster assembly.</text>
</comment>
<keyword evidence="4" id="KW-0408">Iron</keyword>
<dbReference type="NCBIfam" id="TIGR00049">
    <property type="entry name" value="iron-sulfur cluster assembly accessory protein"/>
    <property type="match status" value="1"/>
</dbReference>
<sequence>MIPFKRILFHGNIYKGKIFVTFFSTDKNELKLTDKCIQRLKEVLKKDEFLRVEVQGGGCSGFEYKFRFDQKLDKNQDIVFGKDKAKVVVDDVSMEYLKGATLDYTSELLRTSFKIINNPIAEKGCSCGSSFAPRLD</sequence>